<protein>
    <submittedName>
        <fullName evidence="1">Divergent polysaccharide deacetylase family protein</fullName>
    </submittedName>
</protein>
<dbReference type="Proteomes" id="UP001236415">
    <property type="component" value="Chromosome"/>
</dbReference>
<dbReference type="EMBL" id="CP127162">
    <property type="protein sequence ID" value="WIV21442.1"/>
    <property type="molecule type" value="Genomic_DNA"/>
</dbReference>
<evidence type="ECO:0000313" key="1">
    <source>
        <dbReference type="EMBL" id="WIV21442.1"/>
    </source>
</evidence>
<dbReference type="InterPro" id="IPR011330">
    <property type="entry name" value="Glyco_hydro/deAcase_b/a-brl"/>
</dbReference>
<proteinExistence type="predicted"/>
<name>A0ABY8X7C8_9BACL</name>
<dbReference type="CDD" id="cd10936">
    <property type="entry name" value="CE4_DAC2"/>
    <property type="match status" value="1"/>
</dbReference>
<dbReference type="Gene3D" id="3.20.20.370">
    <property type="entry name" value="Glycoside hydrolase/deacetylase"/>
    <property type="match status" value="1"/>
</dbReference>
<evidence type="ECO:0000313" key="2">
    <source>
        <dbReference type="Proteomes" id="UP001236415"/>
    </source>
</evidence>
<dbReference type="InterPro" id="IPR006837">
    <property type="entry name" value="Divergent_DAC"/>
</dbReference>
<dbReference type="PANTHER" id="PTHR30105">
    <property type="entry name" value="UNCHARACTERIZED YIBQ-RELATED"/>
    <property type="match status" value="1"/>
</dbReference>
<gene>
    <name evidence="1" type="ORF">QPK24_08335</name>
</gene>
<reference evidence="1 2" key="1">
    <citation type="submission" date="2023-06" db="EMBL/GenBank/DDBJ databases">
        <title>Paenibacillus polygonum sp. nov., an endophytic bacterium, isolated from Polygonum lapathifolium L. in Nanji Wetland National Nature Reserve, South of Poyang Lake, Jiangxi Province, China.</title>
        <authorList>
            <person name="Yu Z."/>
        </authorList>
    </citation>
    <scope>NUCLEOTIDE SEQUENCE [LARGE SCALE GENOMIC DNA]</scope>
    <source>
        <strain evidence="1 2">C31</strain>
    </source>
</reference>
<dbReference type="Pfam" id="PF04748">
    <property type="entry name" value="Polysacc_deac_2"/>
    <property type="match status" value="1"/>
</dbReference>
<dbReference type="PANTHER" id="PTHR30105:SF2">
    <property type="entry name" value="DIVERGENT POLYSACCHARIDE DEACETYLASE SUPERFAMILY"/>
    <property type="match status" value="1"/>
</dbReference>
<sequence length="253" mass="27924">MISATIGAVPVHAEPVKKMVIIIDDLGNGMKGTNEMLNMPTTISVAIMPFLPTTKRDAELAHQKGIDVLVHMPMEPRKGKKEWLGPGAITTDLSDEEIRKRVNAAIDEVPYAVAMNNHMGSKVTSDRRIMSIVLDVCKERGLFFVDSKTDPNSVVAELAAERGMPPVENDIFLDDQYTISHISRQMRLAEEKLKQQDICITIGHVGVPGLMTAGIIRDAIPRLTGKVELISISDLVKQVWNWNPDPIVPTNNK</sequence>
<organism evidence="1 2">
    <name type="scientific">Paenibacillus polygoni</name>
    <dbReference type="NCBI Taxonomy" id="3050112"/>
    <lineage>
        <taxon>Bacteria</taxon>
        <taxon>Bacillati</taxon>
        <taxon>Bacillota</taxon>
        <taxon>Bacilli</taxon>
        <taxon>Bacillales</taxon>
        <taxon>Paenibacillaceae</taxon>
        <taxon>Paenibacillus</taxon>
    </lineage>
</organism>
<keyword evidence="2" id="KW-1185">Reference proteome</keyword>
<dbReference type="SUPFAM" id="SSF88713">
    <property type="entry name" value="Glycoside hydrolase/deacetylase"/>
    <property type="match status" value="1"/>
</dbReference>
<accession>A0ABY8X7C8</accession>